<accession>A0ABT1EWP1</accession>
<dbReference type="Proteomes" id="UP001523528">
    <property type="component" value="Unassembled WGS sequence"/>
</dbReference>
<dbReference type="EMBL" id="JAMYZZ010000001">
    <property type="protein sequence ID" value="MCP1257372.1"/>
    <property type="molecule type" value="Genomic_DNA"/>
</dbReference>
<proteinExistence type="predicted"/>
<evidence type="ECO:0000256" key="1">
    <source>
        <dbReference type="SAM" id="MobiDB-lite"/>
    </source>
</evidence>
<gene>
    <name evidence="2" type="ORF">NKW50_02040</name>
</gene>
<dbReference type="RefSeq" id="WP_165990694.1">
    <property type="nucleotide sequence ID" value="NZ_JAMYZZ010000001.1"/>
</dbReference>
<organism evidence="2 3">
    <name type="scientific">Acetobacter lambici</name>
    <dbReference type="NCBI Taxonomy" id="1332824"/>
    <lineage>
        <taxon>Bacteria</taxon>
        <taxon>Pseudomonadati</taxon>
        <taxon>Pseudomonadota</taxon>
        <taxon>Alphaproteobacteria</taxon>
        <taxon>Acetobacterales</taxon>
        <taxon>Acetobacteraceae</taxon>
        <taxon>Acetobacter</taxon>
    </lineage>
</organism>
<feature type="region of interest" description="Disordered" evidence="1">
    <location>
        <begin position="1"/>
        <end position="20"/>
    </location>
</feature>
<evidence type="ECO:0000313" key="3">
    <source>
        <dbReference type="Proteomes" id="UP001523528"/>
    </source>
</evidence>
<protein>
    <submittedName>
        <fullName evidence="2">Uncharacterized protein</fullName>
    </submittedName>
</protein>
<name>A0ABT1EWP1_9PROT</name>
<reference evidence="2 3" key="1">
    <citation type="submission" date="2022-06" db="EMBL/GenBank/DDBJ databases">
        <title>Acetobacer genomes from food samples.</title>
        <authorList>
            <person name="Sombolestani A."/>
        </authorList>
    </citation>
    <scope>NUCLEOTIDE SEQUENCE [LARGE SCALE GENOMIC DNA]</scope>
    <source>
        <strain evidence="2 3">R-83285</strain>
    </source>
</reference>
<evidence type="ECO:0000313" key="2">
    <source>
        <dbReference type="EMBL" id="MCP1257372.1"/>
    </source>
</evidence>
<comment type="caution">
    <text evidence="2">The sequence shown here is derived from an EMBL/GenBank/DDBJ whole genome shotgun (WGS) entry which is preliminary data.</text>
</comment>
<keyword evidence="3" id="KW-1185">Reference proteome</keyword>
<sequence>MAHAQAMEVQRHSATHAKTPHLRKMQVKYDDFYFGKMVEGVGFEPT</sequence>